<evidence type="ECO:0000256" key="1">
    <source>
        <dbReference type="ARBA" id="ARBA00004141"/>
    </source>
</evidence>
<keyword evidence="4 7" id="KW-0472">Membrane</keyword>
<feature type="transmembrane region" description="Helical" evidence="7">
    <location>
        <begin position="92"/>
        <end position="123"/>
    </location>
</feature>
<dbReference type="Pfam" id="PF09335">
    <property type="entry name" value="VTT_dom"/>
    <property type="match status" value="1"/>
</dbReference>
<dbReference type="AlphaFoldDB" id="A0AAE9DG92"/>
<dbReference type="PANTHER" id="PTHR43220">
    <property type="match status" value="1"/>
</dbReference>
<evidence type="ECO:0000256" key="2">
    <source>
        <dbReference type="ARBA" id="ARBA00022692"/>
    </source>
</evidence>
<name>A0AAE9DG92_CAEBR</name>
<comment type="subcellular location">
    <subcellularLocation>
        <location evidence="1">Membrane</location>
        <topology evidence="1">Multi-pass membrane protein</topology>
    </subcellularLocation>
</comment>
<reference evidence="9 10" key="1">
    <citation type="submission" date="2022-05" db="EMBL/GenBank/DDBJ databases">
        <title>Chromosome-level reference genomes for two strains of Caenorhabditis briggsae: an improved platform for comparative genomics.</title>
        <authorList>
            <person name="Stevens L."/>
            <person name="Andersen E.C."/>
        </authorList>
    </citation>
    <scope>NUCLEOTIDE SEQUENCE [LARGE SCALE GENOMIC DNA]</scope>
    <source>
        <strain evidence="9">QX1410_ONT</strain>
        <tissue evidence="9">Whole-organism</tissue>
    </source>
</reference>
<dbReference type="InterPro" id="IPR032816">
    <property type="entry name" value="VTT_dom"/>
</dbReference>
<dbReference type="GO" id="GO:0016020">
    <property type="term" value="C:membrane"/>
    <property type="evidence" value="ECO:0007669"/>
    <property type="project" value="UniProtKB-SubCell"/>
</dbReference>
<evidence type="ECO:0000259" key="8">
    <source>
        <dbReference type="Pfam" id="PF09335"/>
    </source>
</evidence>
<organism evidence="9 10">
    <name type="scientific">Caenorhabditis briggsae</name>
    <dbReference type="NCBI Taxonomy" id="6238"/>
    <lineage>
        <taxon>Eukaryota</taxon>
        <taxon>Metazoa</taxon>
        <taxon>Ecdysozoa</taxon>
        <taxon>Nematoda</taxon>
        <taxon>Chromadorea</taxon>
        <taxon>Rhabditida</taxon>
        <taxon>Rhabditina</taxon>
        <taxon>Rhabditomorpha</taxon>
        <taxon>Rhabditoidea</taxon>
        <taxon>Rhabditidae</taxon>
        <taxon>Peloderinae</taxon>
        <taxon>Caenorhabditis</taxon>
    </lineage>
</organism>
<dbReference type="Proteomes" id="UP000827892">
    <property type="component" value="Chromosome II"/>
</dbReference>
<feature type="transmembrane region" description="Helical" evidence="7">
    <location>
        <begin position="129"/>
        <end position="156"/>
    </location>
</feature>
<gene>
    <name evidence="9" type="ORF">L3Y34_016976</name>
</gene>
<sequence>MSSEAPESTSRRRQKPESPPPEVPKPPKQATSHPWLVLLIFISFAVTIYTVYSNFPQVAEDERPFLKYPRNLEDAKNLGRVLSKYKENNYDVVLGAICVIYCFLQSFAIPGSIFLTILSGYLFPFHVALLLVCSCSALGAAVCFQISNLLGKALILRLIPERVSTWQEELSKHRDNFLHYMIFLRVTPILPNWFINIVSPVLDVPLSPFFWGTFLGVAPPSFLYIQAGSTLEQLTHTSVAWSWSSVGLLTVAAGSSLAPILWKKWRGGGRALKIE</sequence>
<accession>A0AAE9DG92</accession>
<feature type="transmembrane region" description="Helical" evidence="7">
    <location>
        <begin position="239"/>
        <end position="262"/>
    </location>
</feature>
<evidence type="ECO:0000313" key="9">
    <source>
        <dbReference type="EMBL" id="ULU03872.1"/>
    </source>
</evidence>
<dbReference type="PANTHER" id="PTHR43220:SF18">
    <property type="entry name" value="TRANSMEMBRANE PROTEIN 41B"/>
    <property type="match status" value="1"/>
</dbReference>
<evidence type="ECO:0000313" key="10">
    <source>
        <dbReference type="Proteomes" id="UP000827892"/>
    </source>
</evidence>
<proteinExistence type="inferred from homology"/>
<evidence type="ECO:0000256" key="6">
    <source>
        <dbReference type="SAM" id="MobiDB-lite"/>
    </source>
</evidence>
<dbReference type="InterPro" id="IPR045014">
    <property type="entry name" value="TM41A/B"/>
</dbReference>
<evidence type="ECO:0000256" key="3">
    <source>
        <dbReference type="ARBA" id="ARBA00022989"/>
    </source>
</evidence>
<protein>
    <recommendedName>
        <fullName evidence="8">VTT domain-containing protein</fullName>
    </recommendedName>
</protein>
<feature type="region of interest" description="Disordered" evidence="6">
    <location>
        <begin position="1"/>
        <end position="29"/>
    </location>
</feature>
<feature type="compositionally biased region" description="Pro residues" evidence="6">
    <location>
        <begin position="17"/>
        <end position="27"/>
    </location>
</feature>
<keyword evidence="2 7" id="KW-0812">Transmembrane</keyword>
<dbReference type="EMBL" id="CP090892">
    <property type="protein sequence ID" value="ULU03872.1"/>
    <property type="molecule type" value="Genomic_DNA"/>
</dbReference>
<keyword evidence="3 7" id="KW-1133">Transmembrane helix</keyword>
<comment type="similarity">
    <text evidence="5">Belongs to the TMEM41 family.</text>
</comment>
<feature type="domain" description="VTT" evidence="8">
    <location>
        <begin position="109"/>
        <end position="229"/>
    </location>
</feature>
<evidence type="ECO:0000256" key="5">
    <source>
        <dbReference type="ARBA" id="ARBA00025797"/>
    </source>
</evidence>
<feature type="transmembrane region" description="Helical" evidence="7">
    <location>
        <begin position="35"/>
        <end position="55"/>
    </location>
</feature>
<evidence type="ECO:0000256" key="7">
    <source>
        <dbReference type="SAM" id="Phobius"/>
    </source>
</evidence>
<feature type="transmembrane region" description="Helical" evidence="7">
    <location>
        <begin position="177"/>
        <end position="197"/>
    </location>
</feature>
<evidence type="ECO:0000256" key="4">
    <source>
        <dbReference type="ARBA" id="ARBA00023136"/>
    </source>
</evidence>